<name>A0AA38GZ43_TAXCH</name>
<proteinExistence type="predicted"/>
<sequence>IDRDLDGRRNTTRYIFTIGGTAVSWISRLHKVVAFSTIEVEYVVAKKAIKEMICMSRFMKELGKEKDNCKLFSYSQIETHLGNKSAFHSRTKHIQLRYHFIQQVLEDGQLYLEKIHMSENPADMITNSLAKEKLELHSTSI</sequence>
<evidence type="ECO:0000313" key="1">
    <source>
        <dbReference type="EMBL" id="KAH9331988.1"/>
    </source>
</evidence>
<dbReference type="EMBL" id="JAHRHJ020000001">
    <property type="protein sequence ID" value="KAH9331988.1"/>
    <property type="molecule type" value="Genomic_DNA"/>
</dbReference>
<dbReference type="AlphaFoldDB" id="A0AA38GZ43"/>
<comment type="caution">
    <text evidence="1">The sequence shown here is derived from an EMBL/GenBank/DDBJ whole genome shotgun (WGS) entry which is preliminary data.</text>
</comment>
<evidence type="ECO:0000313" key="2">
    <source>
        <dbReference type="Proteomes" id="UP000824469"/>
    </source>
</evidence>
<dbReference type="Proteomes" id="UP000824469">
    <property type="component" value="Unassembled WGS sequence"/>
</dbReference>
<accession>A0AA38GZ43</accession>
<evidence type="ECO:0008006" key="3">
    <source>
        <dbReference type="Google" id="ProtNLM"/>
    </source>
</evidence>
<dbReference type="CDD" id="cd09272">
    <property type="entry name" value="RNase_HI_RT_Ty1"/>
    <property type="match status" value="1"/>
</dbReference>
<organism evidence="1 2">
    <name type="scientific">Taxus chinensis</name>
    <name type="common">Chinese yew</name>
    <name type="synonym">Taxus wallichiana var. chinensis</name>
    <dbReference type="NCBI Taxonomy" id="29808"/>
    <lineage>
        <taxon>Eukaryota</taxon>
        <taxon>Viridiplantae</taxon>
        <taxon>Streptophyta</taxon>
        <taxon>Embryophyta</taxon>
        <taxon>Tracheophyta</taxon>
        <taxon>Spermatophyta</taxon>
        <taxon>Pinopsida</taxon>
        <taxon>Pinidae</taxon>
        <taxon>Conifers II</taxon>
        <taxon>Cupressales</taxon>
        <taxon>Taxaceae</taxon>
        <taxon>Taxus</taxon>
    </lineage>
</organism>
<dbReference type="PANTHER" id="PTHR11439">
    <property type="entry name" value="GAG-POL-RELATED RETROTRANSPOSON"/>
    <property type="match status" value="1"/>
</dbReference>
<protein>
    <recommendedName>
        <fullName evidence="3">Retrovirus-related Pol polyprotein from transposon TNT 1-94</fullName>
    </recommendedName>
</protein>
<reference evidence="1 2" key="1">
    <citation type="journal article" date="2021" name="Nat. Plants">
        <title>The Taxus genome provides insights into paclitaxel biosynthesis.</title>
        <authorList>
            <person name="Xiong X."/>
            <person name="Gou J."/>
            <person name="Liao Q."/>
            <person name="Li Y."/>
            <person name="Zhou Q."/>
            <person name="Bi G."/>
            <person name="Li C."/>
            <person name="Du R."/>
            <person name="Wang X."/>
            <person name="Sun T."/>
            <person name="Guo L."/>
            <person name="Liang H."/>
            <person name="Lu P."/>
            <person name="Wu Y."/>
            <person name="Zhang Z."/>
            <person name="Ro D.K."/>
            <person name="Shang Y."/>
            <person name="Huang S."/>
            <person name="Yan J."/>
        </authorList>
    </citation>
    <scope>NUCLEOTIDE SEQUENCE [LARGE SCALE GENOMIC DNA]</scope>
    <source>
        <strain evidence="1">Ta-2019</strain>
    </source>
</reference>
<feature type="non-terminal residue" evidence="1">
    <location>
        <position position="1"/>
    </location>
</feature>
<dbReference type="PANTHER" id="PTHR11439:SF467">
    <property type="entry name" value="INTEGRASE CATALYTIC DOMAIN-CONTAINING PROTEIN"/>
    <property type="match status" value="1"/>
</dbReference>
<gene>
    <name evidence="1" type="ORF">KI387_004096</name>
</gene>
<keyword evidence="2" id="KW-1185">Reference proteome</keyword>
<feature type="non-terminal residue" evidence="1">
    <location>
        <position position="141"/>
    </location>
</feature>